<protein>
    <submittedName>
        <fullName evidence="1">Uncharacterized protein</fullName>
    </submittedName>
</protein>
<dbReference type="RefSeq" id="WP_273877619.1">
    <property type="nucleotide sequence ID" value="NZ_JAMDHA010000023.1"/>
</dbReference>
<keyword evidence="2" id="KW-1185">Reference proteome</keyword>
<accession>A0A9X4HE45</accession>
<organism evidence="1 2">
    <name type="scientific">Pseudomonas shahriarae</name>
    <dbReference type="NCBI Taxonomy" id="2745512"/>
    <lineage>
        <taxon>Bacteria</taxon>
        <taxon>Pseudomonadati</taxon>
        <taxon>Pseudomonadota</taxon>
        <taxon>Gammaproteobacteria</taxon>
        <taxon>Pseudomonadales</taxon>
        <taxon>Pseudomonadaceae</taxon>
        <taxon>Pseudomonas</taxon>
    </lineage>
</organism>
<name>A0A9X4HE45_9PSED</name>
<evidence type="ECO:0000313" key="1">
    <source>
        <dbReference type="EMBL" id="MDD1009707.1"/>
    </source>
</evidence>
<reference evidence="1 2" key="1">
    <citation type="submission" date="2022-05" db="EMBL/GenBank/DDBJ databases">
        <title>Novel Pseudomonas spp. Isolated from a Rainbow Trout Aquaculture Facility.</title>
        <authorList>
            <person name="Testerman T."/>
            <person name="Graf J."/>
        </authorList>
    </citation>
    <scope>NUCLEOTIDE SEQUENCE [LARGE SCALE GENOMIC DNA]</scope>
    <source>
        <strain evidence="1 2">ID1042</strain>
    </source>
</reference>
<comment type="caution">
    <text evidence="1">The sequence shown here is derived from an EMBL/GenBank/DDBJ whole genome shotgun (WGS) entry which is preliminary data.</text>
</comment>
<dbReference type="EMBL" id="JAMDHA010000023">
    <property type="protein sequence ID" value="MDD1009707.1"/>
    <property type="molecule type" value="Genomic_DNA"/>
</dbReference>
<evidence type="ECO:0000313" key="2">
    <source>
        <dbReference type="Proteomes" id="UP001148185"/>
    </source>
</evidence>
<proteinExistence type="predicted"/>
<dbReference type="Gene3D" id="1.10.10.60">
    <property type="entry name" value="Homeodomain-like"/>
    <property type="match status" value="1"/>
</dbReference>
<sequence length="140" mass="15297">MGSPLNPNDSVDGESEQVLTVTSQHLSRAAVASTRRGIDDLTQGIQHIERSLLQQGFSSPNQQTAVEVAEQFLEAQRLKAELGRALARTEAILPSHGNAKLTEEEKNQIRGLYASGLYTQAQLARQYGVQQPTISEIVRS</sequence>
<gene>
    <name evidence="1" type="ORF">M5G27_19705</name>
</gene>
<dbReference type="AlphaFoldDB" id="A0A9X4HE45"/>
<dbReference type="Proteomes" id="UP001148185">
    <property type="component" value="Unassembled WGS sequence"/>
</dbReference>